<proteinExistence type="predicted"/>
<feature type="transmembrane region" description="Helical" evidence="1">
    <location>
        <begin position="191"/>
        <end position="212"/>
    </location>
</feature>
<sequence length="356" mass="38894">MFLLVWSAIGVAGAKLALQVLVAVLQVLLDPVPMDVRESIRNVPAVGLVLGALALIAVLMAWTWLGLRVAKSLLRWVIGEDQLAMDSKGVTWRRWWWPGSPVHFLPYSDVAAFPAQLLSKVTALLTSGRTVTLATLGTTEDHEALWRRLCALSRRGAVPAAPSACVPEGYESALLPGGAVMLRRMEDGGRGYIWVLCGTALLFVASAAVILWRQGIDGASVEGPLLAVVLVGLAGLAGFLAWPPVYSRVEWEVRPGVLDSVWYEMGRPKRTSHRAESLDARRDEFEEIGDRPAGVSFSLWLHTPTGAVSLMSDQVFPESVDHLGHWLAHRLKVPLDRSAIEQDLKKREPVPQHHVG</sequence>
<feature type="transmembrane region" description="Helical" evidence="1">
    <location>
        <begin position="224"/>
        <end position="242"/>
    </location>
</feature>
<reference evidence="2 3" key="1">
    <citation type="journal article" date="2011" name="J. Bacteriol.">
        <title>Genome sequence of the halotolerant marine bacterium Myxococcus fulvus HW-1.</title>
        <authorList>
            <person name="Li Z.F."/>
            <person name="Li X."/>
            <person name="Liu H."/>
            <person name="Liu X."/>
            <person name="Han K."/>
            <person name="Wu Z.H."/>
            <person name="Hu W."/>
            <person name="Li F.F."/>
            <person name="Li Y.Z."/>
        </authorList>
    </citation>
    <scope>NUCLEOTIDE SEQUENCE [LARGE SCALE GENOMIC DNA]</scope>
    <source>
        <strain evidence="3">ATCC BAA-855 / HW-1</strain>
    </source>
</reference>
<protein>
    <submittedName>
        <fullName evidence="2">Uncharacterized protein</fullName>
    </submittedName>
</protein>
<name>F8CMY6_MYXFH</name>
<accession>F8CMY6</accession>
<dbReference type="Proteomes" id="UP000000488">
    <property type="component" value="Chromosome"/>
</dbReference>
<evidence type="ECO:0000313" key="2">
    <source>
        <dbReference type="EMBL" id="AEI67792.1"/>
    </source>
</evidence>
<feature type="transmembrane region" description="Helical" evidence="1">
    <location>
        <begin position="43"/>
        <end position="65"/>
    </location>
</feature>
<keyword evidence="1" id="KW-1133">Transmembrane helix</keyword>
<organism evidence="2 3">
    <name type="scientific">Myxococcus fulvus (strain ATCC BAA-855 / HW-1)</name>
    <dbReference type="NCBI Taxonomy" id="483219"/>
    <lineage>
        <taxon>Bacteria</taxon>
        <taxon>Pseudomonadati</taxon>
        <taxon>Myxococcota</taxon>
        <taxon>Myxococcia</taxon>
        <taxon>Myxococcales</taxon>
        <taxon>Cystobacterineae</taxon>
        <taxon>Myxococcaceae</taxon>
        <taxon>Myxococcus</taxon>
    </lineage>
</organism>
<keyword evidence="1" id="KW-0812">Transmembrane</keyword>
<evidence type="ECO:0000256" key="1">
    <source>
        <dbReference type="SAM" id="Phobius"/>
    </source>
</evidence>
<evidence type="ECO:0000313" key="3">
    <source>
        <dbReference type="Proteomes" id="UP000000488"/>
    </source>
</evidence>
<dbReference type="KEGG" id="mfu:LILAB_29555"/>
<dbReference type="HOGENOM" id="CLU_778073_0_0_7"/>
<gene>
    <name evidence="2" type="ordered locus">LILAB_29555</name>
</gene>
<keyword evidence="1" id="KW-0472">Membrane</keyword>
<dbReference type="AlphaFoldDB" id="F8CMY6"/>
<dbReference type="EMBL" id="CP002830">
    <property type="protein sequence ID" value="AEI67792.1"/>
    <property type="molecule type" value="Genomic_DNA"/>
</dbReference>